<dbReference type="PRINTS" id="PR00080">
    <property type="entry name" value="SDRFAMILY"/>
</dbReference>
<keyword evidence="6" id="KW-1185">Reference proteome</keyword>
<keyword evidence="2" id="KW-0521">NADP</keyword>
<dbReference type="OrthoDB" id="1669814at2759"/>
<name>A0A6A6BPP6_9PEZI</name>
<dbReference type="SUPFAM" id="SSF51735">
    <property type="entry name" value="NAD(P)-binding Rossmann-fold domains"/>
    <property type="match status" value="1"/>
</dbReference>
<organism evidence="5 6">
    <name type="scientific">Aplosporella prunicola CBS 121167</name>
    <dbReference type="NCBI Taxonomy" id="1176127"/>
    <lineage>
        <taxon>Eukaryota</taxon>
        <taxon>Fungi</taxon>
        <taxon>Dikarya</taxon>
        <taxon>Ascomycota</taxon>
        <taxon>Pezizomycotina</taxon>
        <taxon>Dothideomycetes</taxon>
        <taxon>Dothideomycetes incertae sedis</taxon>
        <taxon>Botryosphaeriales</taxon>
        <taxon>Aplosporellaceae</taxon>
        <taxon>Aplosporella</taxon>
    </lineage>
</organism>
<dbReference type="EMBL" id="ML995477">
    <property type="protein sequence ID" value="KAF2145698.1"/>
    <property type="molecule type" value="Genomic_DNA"/>
</dbReference>
<evidence type="ECO:0000256" key="3">
    <source>
        <dbReference type="ARBA" id="ARBA00023002"/>
    </source>
</evidence>
<evidence type="ECO:0000256" key="1">
    <source>
        <dbReference type="ARBA" id="ARBA00006484"/>
    </source>
</evidence>
<dbReference type="InterPro" id="IPR020904">
    <property type="entry name" value="Sc_DH/Rdtase_CS"/>
</dbReference>
<dbReference type="GeneID" id="54296219"/>
<proteinExistence type="inferred from homology"/>
<dbReference type="Gene3D" id="3.40.50.720">
    <property type="entry name" value="NAD(P)-binding Rossmann-like Domain"/>
    <property type="match status" value="1"/>
</dbReference>
<evidence type="ECO:0000313" key="6">
    <source>
        <dbReference type="Proteomes" id="UP000799438"/>
    </source>
</evidence>
<dbReference type="AlphaFoldDB" id="A0A6A6BPP6"/>
<evidence type="ECO:0008006" key="7">
    <source>
        <dbReference type="Google" id="ProtNLM"/>
    </source>
</evidence>
<dbReference type="GO" id="GO:0048038">
    <property type="term" value="F:quinone binding"/>
    <property type="evidence" value="ECO:0007669"/>
    <property type="project" value="TreeGrafter"/>
</dbReference>
<evidence type="ECO:0000256" key="4">
    <source>
        <dbReference type="RuleBase" id="RU000363"/>
    </source>
</evidence>
<dbReference type="PANTHER" id="PTHR42760:SF133">
    <property type="entry name" value="3-OXOACYL-[ACYL-CARRIER-PROTEIN] REDUCTASE"/>
    <property type="match status" value="1"/>
</dbReference>
<sequence>MPPRAPQSLQQLRLRTLRIPRPLSAVRHQVRHRHHHQHQHGRSLRGLRCLVTGGSRGIGKAIATQLAAHSAQVTLVGRSEERLRAALRDLPEEAGAGQLQQHGFVAGDISTKGFWEFLVRSLHLCETTGGERAPFAPGVDVLVNAAGITQNALLMRQSAVAIENIVQTNLMGTLWACKLMAKPMLGQHAKSKKEEPDRIGPSIINVSSLLAIQGGVGSAAYATSKSGVLGLTRALAGELGPLGIRVNAILPGYIETDMTAAMQPAAREKALERIPLKRFGDVAEIADAAIFLATNQYANNCILNLDGGMSAV</sequence>
<evidence type="ECO:0000313" key="5">
    <source>
        <dbReference type="EMBL" id="KAF2145698.1"/>
    </source>
</evidence>
<dbReference type="InterPro" id="IPR002347">
    <property type="entry name" value="SDR_fam"/>
</dbReference>
<keyword evidence="3" id="KW-0560">Oxidoreductase</keyword>
<dbReference type="PRINTS" id="PR00081">
    <property type="entry name" value="GDHRDH"/>
</dbReference>
<evidence type="ECO:0000256" key="2">
    <source>
        <dbReference type="ARBA" id="ARBA00022857"/>
    </source>
</evidence>
<dbReference type="Pfam" id="PF00106">
    <property type="entry name" value="adh_short"/>
    <property type="match status" value="1"/>
</dbReference>
<dbReference type="PROSITE" id="PS00061">
    <property type="entry name" value="ADH_SHORT"/>
    <property type="match status" value="1"/>
</dbReference>
<dbReference type="Proteomes" id="UP000799438">
    <property type="component" value="Unassembled WGS sequence"/>
</dbReference>
<dbReference type="GO" id="GO:0016616">
    <property type="term" value="F:oxidoreductase activity, acting on the CH-OH group of donors, NAD or NADP as acceptor"/>
    <property type="evidence" value="ECO:0007669"/>
    <property type="project" value="TreeGrafter"/>
</dbReference>
<accession>A0A6A6BPP6</accession>
<dbReference type="RefSeq" id="XP_033401410.1">
    <property type="nucleotide sequence ID" value="XM_033538723.1"/>
</dbReference>
<comment type="similarity">
    <text evidence="1 4">Belongs to the short-chain dehydrogenases/reductases (SDR) family.</text>
</comment>
<protein>
    <recommendedName>
        <fullName evidence="7">3-oxoacyl-[acyl-carrier-protein] reductase</fullName>
    </recommendedName>
</protein>
<gene>
    <name evidence="5" type="ORF">K452DRAFT_264950</name>
</gene>
<dbReference type="GO" id="GO:0006633">
    <property type="term" value="P:fatty acid biosynthetic process"/>
    <property type="evidence" value="ECO:0007669"/>
    <property type="project" value="TreeGrafter"/>
</dbReference>
<dbReference type="InterPro" id="IPR036291">
    <property type="entry name" value="NAD(P)-bd_dom_sf"/>
</dbReference>
<reference evidence="5" key="1">
    <citation type="journal article" date="2020" name="Stud. Mycol.">
        <title>101 Dothideomycetes genomes: a test case for predicting lifestyles and emergence of pathogens.</title>
        <authorList>
            <person name="Haridas S."/>
            <person name="Albert R."/>
            <person name="Binder M."/>
            <person name="Bloem J."/>
            <person name="Labutti K."/>
            <person name="Salamov A."/>
            <person name="Andreopoulos B."/>
            <person name="Baker S."/>
            <person name="Barry K."/>
            <person name="Bills G."/>
            <person name="Bluhm B."/>
            <person name="Cannon C."/>
            <person name="Castanera R."/>
            <person name="Culley D."/>
            <person name="Daum C."/>
            <person name="Ezra D."/>
            <person name="Gonzalez J."/>
            <person name="Henrissat B."/>
            <person name="Kuo A."/>
            <person name="Liang C."/>
            <person name="Lipzen A."/>
            <person name="Lutzoni F."/>
            <person name="Magnuson J."/>
            <person name="Mondo S."/>
            <person name="Nolan M."/>
            <person name="Ohm R."/>
            <person name="Pangilinan J."/>
            <person name="Park H.-J."/>
            <person name="Ramirez L."/>
            <person name="Alfaro M."/>
            <person name="Sun H."/>
            <person name="Tritt A."/>
            <person name="Yoshinaga Y."/>
            <person name="Zwiers L.-H."/>
            <person name="Turgeon B."/>
            <person name="Goodwin S."/>
            <person name="Spatafora J."/>
            <person name="Crous P."/>
            <person name="Grigoriev I."/>
        </authorList>
    </citation>
    <scope>NUCLEOTIDE SEQUENCE</scope>
    <source>
        <strain evidence="5">CBS 121167</strain>
    </source>
</reference>
<dbReference type="PANTHER" id="PTHR42760">
    <property type="entry name" value="SHORT-CHAIN DEHYDROGENASES/REDUCTASES FAMILY MEMBER"/>
    <property type="match status" value="1"/>
</dbReference>